<sequence>MPKKGPYTEEFKEKAVALSCLPGRTLSGVARDLGISLASLKNWRRQAQQNGTVPADDKKPDVPPEVLTELRELRKRVRELEQDNEILGKVSMKRRCRHTLAVGESSGCGALRPGGCVE</sequence>
<dbReference type="Gene3D" id="1.10.10.60">
    <property type="entry name" value="Homeodomain-like"/>
    <property type="match status" value="1"/>
</dbReference>
<comment type="caution">
    <text evidence="1">The sequence shown here is derived from an EMBL/GenBank/DDBJ whole genome shotgun (WGS) entry which is preliminary data.</text>
</comment>
<evidence type="ECO:0000313" key="1">
    <source>
        <dbReference type="EMBL" id="MFC4336599.1"/>
    </source>
</evidence>
<organism evidence="1 2">
    <name type="scientific">Salininema proteolyticum</name>
    <dbReference type="NCBI Taxonomy" id="1607685"/>
    <lineage>
        <taxon>Bacteria</taxon>
        <taxon>Bacillati</taxon>
        <taxon>Actinomycetota</taxon>
        <taxon>Actinomycetes</taxon>
        <taxon>Glycomycetales</taxon>
        <taxon>Glycomycetaceae</taxon>
        <taxon>Salininema</taxon>
    </lineage>
</organism>
<protein>
    <submittedName>
        <fullName evidence="1">Transposase</fullName>
    </submittedName>
</protein>
<dbReference type="RefSeq" id="WP_380622694.1">
    <property type="nucleotide sequence ID" value="NZ_JBHSDK010000021.1"/>
</dbReference>
<dbReference type="Proteomes" id="UP001595823">
    <property type="component" value="Unassembled WGS sequence"/>
</dbReference>
<keyword evidence="2" id="KW-1185">Reference proteome</keyword>
<gene>
    <name evidence="1" type="ORF">ACFPET_15450</name>
</gene>
<proteinExistence type="predicted"/>
<evidence type="ECO:0000313" key="2">
    <source>
        <dbReference type="Proteomes" id="UP001595823"/>
    </source>
</evidence>
<dbReference type="EMBL" id="JBHSDK010000021">
    <property type="protein sequence ID" value="MFC4336599.1"/>
    <property type="molecule type" value="Genomic_DNA"/>
</dbReference>
<dbReference type="InterPro" id="IPR009057">
    <property type="entry name" value="Homeodomain-like_sf"/>
</dbReference>
<dbReference type="Pfam" id="PF01527">
    <property type="entry name" value="HTH_Tnp_1"/>
    <property type="match status" value="1"/>
</dbReference>
<accession>A0ABV8U0H3</accession>
<reference evidence="2" key="1">
    <citation type="journal article" date="2019" name="Int. J. Syst. Evol. Microbiol.">
        <title>The Global Catalogue of Microorganisms (GCM) 10K type strain sequencing project: providing services to taxonomists for standard genome sequencing and annotation.</title>
        <authorList>
            <consortium name="The Broad Institute Genomics Platform"/>
            <consortium name="The Broad Institute Genome Sequencing Center for Infectious Disease"/>
            <person name="Wu L."/>
            <person name="Ma J."/>
        </authorList>
    </citation>
    <scope>NUCLEOTIDE SEQUENCE [LARGE SCALE GENOMIC DNA]</scope>
    <source>
        <strain evidence="2">IBRC-M 10908</strain>
    </source>
</reference>
<name>A0ABV8U0H3_9ACTN</name>
<dbReference type="SUPFAM" id="SSF46689">
    <property type="entry name" value="Homeodomain-like"/>
    <property type="match status" value="1"/>
</dbReference>
<dbReference type="InterPro" id="IPR002514">
    <property type="entry name" value="Transposase_8"/>
</dbReference>